<gene>
    <name evidence="1" type="ORF">Anas_04273</name>
</gene>
<evidence type="ECO:0000313" key="1">
    <source>
        <dbReference type="EMBL" id="KAB7507531.1"/>
    </source>
</evidence>
<feature type="non-terminal residue" evidence="1">
    <location>
        <position position="1"/>
    </location>
</feature>
<dbReference type="PANTHER" id="PTHR21844:SF2">
    <property type="entry name" value="PROLINE-RICH AKT1 SUBSTRATE 1"/>
    <property type="match status" value="1"/>
</dbReference>
<evidence type="ECO:0000313" key="2">
    <source>
        <dbReference type="Proteomes" id="UP000326759"/>
    </source>
</evidence>
<dbReference type="EMBL" id="SEYY01000305">
    <property type="protein sequence ID" value="KAB7507531.1"/>
    <property type="molecule type" value="Genomic_DNA"/>
</dbReference>
<reference evidence="1 2" key="1">
    <citation type="journal article" date="2019" name="PLoS Biol.">
        <title>Sex chromosomes control vertical transmission of feminizing Wolbachia symbionts in an isopod.</title>
        <authorList>
            <person name="Becking T."/>
            <person name="Chebbi M.A."/>
            <person name="Giraud I."/>
            <person name="Moumen B."/>
            <person name="Laverre T."/>
            <person name="Caubet Y."/>
            <person name="Peccoud J."/>
            <person name="Gilbert C."/>
            <person name="Cordaux R."/>
        </authorList>
    </citation>
    <scope>NUCLEOTIDE SEQUENCE [LARGE SCALE GENOMIC DNA]</scope>
    <source>
        <strain evidence="1">ANa2</strain>
        <tissue evidence="1">Whole body excluding digestive tract and cuticle</tissue>
    </source>
</reference>
<keyword evidence="2" id="KW-1185">Reference proteome</keyword>
<dbReference type="Proteomes" id="UP000326759">
    <property type="component" value="Unassembled WGS sequence"/>
</dbReference>
<dbReference type="AlphaFoldDB" id="A0A5N5TN51"/>
<dbReference type="GO" id="GO:0032007">
    <property type="term" value="P:negative regulation of TOR signaling"/>
    <property type="evidence" value="ECO:0007669"/>
    <property type="project" value="InterPro"/>
</dbReference>
<sequence>IYIYIYIYIYDDDDDDDEVFPEFSEEELNARKGFSARDLAKSVPLDVPAWPCAIDRRDRAVDTKRPKDPQEIAASMRELARSVRTSSVDVFGDLPRPNFASTAEFLP</sequence>
<dbReference type="OrthoDB" id="6366315at2759"/>
<accession>A0A5N5TN51</accession>
<dbReference type="GO" id="GO:0005737">
    <property type="term" value="C:cytoplasm"/>
    <property type="evidence" value="ECO:0007669"/>
    <property type="project" value="TreeGrafter"/>
</dbReference>
<proteinExistence type="predicted"/>
<organism evidence="1 2">
    <name type="scientific">Armadillidium nasatum</name>
    <dbReference type="NCBI Taxonomy" id="96803"/>
    <lineage>
        <taxon>Eukaryota</taxon>
        <taxon>Metazoa</taxon>
        <taxon>Ecdysozoa</taxon>
        <taxon>Arthropoda</taxon>
        <taxon>Crustacea</taxon>
        <taxon>Multicrustacea</taxon>
        <taxon>Malacostraca</taxon>
        <taxon>Eumalacostraca</taxon>
        <taxon>Peracarida</taxon>
        <taxon>Isopoda</taxon>
        <taxon>Oniscidea</taxon>
        <taxon>Crinocheta</taxon>
        <taxon>Armadillidiidae</taxon>
        <taxon>Armadillidium</taxon>
    </lineage>
</organism>
<dbReference type="PANTHER" id="PTHR21844">
    <property type="entry name" value="AKT1 SUBSTRATE 1 PROTEIN"/>
    <property type="match status" value="1"/>
</dbReference>
<protein>
    <submittedName>
        <fullName evidence="1">Uncharacterized protein</fullName>
    </submittedName>
</protein>
<comment type="caution">
    <text evidence="1">The sequence shown here is derived from an EMBL/GenBank/DDBJ whole genome shotgun (WGS) entry which is preliminary data.</text>
</comment>
<name>A0A5N5TN51_9CRUS</name>
<dbReference type="Pfam" id="PF15798">
    <property type="entry name" value="PRAS"/>
    <property type="match status" value="1"/>
</dbReference>
<dbReference type="InterPro" id="IPR026682">
    <property type="entry name" value="AKT1S1"/>
</dbReference>
<dbReference type="GO" id="GO:0048011">
    <property type="term" value="P:neurotrophin TRK receptor signaling pathway"/>
    <property type="evidence" value="ECO:0007669"/>
    <property type="project" value="InterPro"/>
</dbReference>